<dbReference type="AlphaFoldDB" id="A0A382SGP3"/>
<proteinExistence type="predicted"/>
<reference evidence="1" key="1">
    <citation type="submission" date="2018-05" db="EMBL/GenBank/DDBJ databases">
        <authorList>
            <person name="Lanie J.A."/>
            <person name="Ng W.-L."/>
            <person name="Kazmierczak K.M."/>
            <person name="Andrzejewski T.M."/>
            <person name="Davidsen T.M."/>
            <person name="Wayne K.J."/>
            <person name="Tettelin H."/>
            <person name="Glass J.I."/>
            <person name="Rusch D."/>
            <person name="Podicherti R."/>
            <person name="Tsui H.-C.T."/>
            <person name="Winkler M.E."/>
        </authorList>
    </citation>
    <scope>NUCLEOTIDE SEQUENCE</scope>
</reference>
<dbReference type="EMBL" id="UINC01129009">
    <property type="protein sequence ID" value="SVD09130.1"/>
    <property type="molecule type" value="Genomic_DNA"/>
</dbReference>
<sequence>MKNLLNKTLITILVIIFYSELFSSQLHVSINDPVYEYLDRFSTQGVLPSYMNVTLPLTRDYIADMLIILDESRDNLSVVDQKILDEYLADYTYELKDQSYFQLADGENTYHPFR</sequence>
<accession>A0A382SGP3</accession>
<evidence type="ECO:0000313" key="1">
    <source>
        <dbReference type="EMBL" id="SVD09130.1"/>
    </source>
</evidence>
<organism evidence="1">
    <name type="scientific">marine metagenome</name>
    <dbReference type="NCBI Taxonomy" id="408172"/>
    <lineage>
        <taxon>unclassified sequences</taxon>
        <taxon>metagenomes</taxon>
        <taxon>ecological metagenomes</taxon>
    </lineage>
</organism>
<protein>
    <recommendedName>
        <fullName evidence="2">Tail specific protease N-terminal domain-containing protein</fullName>
    </recommendedName>
</protein>
<gene>
    <name evidence="1" type="ORF">METZ01_LOCUS361984</name>
</gene>
<feature type="non-terminal residue" evidence="1">
    <location>
        <position position="114"/>
    </location>
</feature>
<name>A0A382SGP3_9ZZZZ</name>
<evidence type="ECO:0008006" key="2">
    <source>
        <dbReference type="Google" id="ProtNLM"/>
    </source>
</evidence>